<reference evidence="2" key="1">
    <citation type="submission" date="2023-06" db="EMBL/GenBank/DDBJ databases">
        <authorList>
            <consortium name="Lawrence Berkeley National Laboratory"/>
            <person name="Ahrendt S."/>
            <person name="Sahu N."/>
            <person name="Indic B."/>
            <person name="Wong-Bajracharya J."/>
            <person name="Merenyi Z."/>
            <person name="Ke H.-M."/>
            <person name="Monk M."/>
            <person name="Kocsube S."/>
            <person name="Drula E."/>
            <person name="Lipzen A."/>
            <person name="Balint B."/>
            <person name="Henrissat B."/>
            <person name="Andreopoulos B."/>
            <person name="Martin F.M."/>
            <person name="Harder C.B."/>
            <person name="Rigling D."/>
            <person name="Ford K.L."/>
            <person name="Foster G.D."/>
            <person name="Pangilinan J."/>
            <person name="Papanicolaou A."/>
            <person name="Barry K."/>
            <person name="LaButti K."/>
            <person name="Viragh M."/>
            <person name="Koriabine M."/>
            <person name="Yan M."/>
            <person name="Riley R."/>
            <person name="Champramary S."/>
            <person name="Plett K.L."/>
            <person name="Tsai I.J."/>
            <person name="Slot J."/>
            <person name="Sipos G."/>
            <person name="Plett J."/>
            <person name="Nagy L.G."/>
            <person name="Grigoriev I.V."/>
        </authorList>
    </citation>
    <scope>NUCLEOTIDE SEQUENCE</scope>
    <source>
        <strain evidence="2">ICMP 16352</strain>
    </source>
</reference>
<protein>
    <recommendedName>
        <fullName evidence="4">Secreted protein</fullName>
    </recommendedName>
</protein>
<proteinExistence type="predicted"/>
<feature type="chain" id="PRO_5041426976" description="Secreted protein" evidence="1">
    <location>
        <begin position="21"/>
        <end position="73"/>
    </location>
</feature>
<accession>A0AA39UKL1</accession>
<organism evidence="2 3">
    <name type="scientific">Armillaria novae-zelandiae</name>
    <dbReference type="NCBI Taxonomy" id="153914"/>
    <lineage>
        <taxon>Eukaryota</taxon>
        <taxon>Fungi</taxon>
        <taxon>Dikarya</taxon>
        <taxon>Basidiomycota</taxon>
        <taxon>Agaricomycotina</taxon>
        <taxon>Agaricomycetes</taxon>
        <taxon>Agaricomycetidae</taxon>
        <taxon>Agaricales</taxon>
        <taxon>Marasmiineae</taxon>
        <taxon>Physalacriaceae</taxon>
        <taxon>Armillaria</taxon>
    </lineage>
</organism>
<dbReference type="AlphaFoldDB" id="A0AA39UKL1"/>
<sequence length="73" mass="8342">MEMEMLNLFVFAQSWLVSMAHRSSQTTTMIPFFFTAPVCIIPPAERGSMISECHSAAWLCLCCLSHCFTRVHR</sequence>
<gene>
    <name evidence="2" type="ORF">IW261DRAFT_1469207</name>
</gene>
<dbReference type="EMBL" id="JAUEPR010000007">
    <property type="protein sequence ID" value="KAK0482685.1"/>
    <property type="molecule type" value="Genomic_DNA"/>
</dbReference>
<comment type="caution">
    <text evidence="2">The sequence shown here is derived from an EMBL/GenBank/DDBJ whole genome shotgun (WGS) entry which is preliminary data.</text>
</comment>
<keyword evidence="1" id="KW-0732">Signal</keyword>
<evidence type="ECO:0008006" key="4">
    <source>
        <dbReference type="Google" id="ProtNLM"/>
    </source>
</evidence>
<evidence type="ECO:0000313" key="2">
    <source>
        <dbReference type="EMBL" id="KAK0482685.1"/>
    </source>
</evidence>
<name>A0AA39UKL1_9AGAR</name>
<feature type="signal peptide" evidence="1">
    <location>
        <begin position="1"/>
        <end position="20"/>
    </location>
</feature>
<dbReference type="Proteomes" id="UP001175227">
    <property type="component" value="Unassembled WGS sequence"/>
</dbReference>
<keyword evidence="3" id="KW-1185">Reference proteome</keyword>
<evidence type="ECO:0000313" key="3">
    <source>
        <dbReference type="Proteomes" id="UP001175227"/>
    </source>
</evidence>
<evidence type="ECO:0000256" key="1">
    <source>
        <dbReference type="SAM" id="SignalP"/>
    </source>
</evidence>